<dbReference type="PROSITE" id="PS50106">
    <property type="entry name" value="PDZ"/>
    <property type="match status" value="1"/>
</dbReference>
<accession>A0ABN6H080</accession>
<dbReference type="Proteomes" id="UP001374893">
    <property type="component" value="Chromosome"/>
</dbReference>
<dbReference type="InterPro" id="IPR046255">
    <property type="entry name" value="DUF6288"/>
</dbReference>
<feature type="chain" id="PRO_5045036402" description="PDZ domain-containing protein" evidence="1">
    <location>
        <begin position="18"/>
        <end position="755"/>
    </location>
</feature>
<dbReference type="Gene3D" id="1.50.10.20">
    <property type="match status" value="1"/>
</dbReference>
<dbReference type="Pfam" id="PF00754">
    <property type="entry name" value="F5_F8_type_C"/>
    <property type="match status" value="1"/>
</dbReference>
<evidence type="ECO:0000259" key="3">
    <source>
        <dbReference type="PROSITE" id="PS50106"/>
    </source>
</evidence>
<dbReference type="Gene3D" id="2.30.42.10">
    <property type="match status" value="1"/>
</dbReference>
<sequence length="755" mass="81862">MILRSTFLGLISLPLSAAVLSPPSVDPTVEWHLPAQRKAAAVDAETPWTATVEVPELTDKEKSAGDAWRGVLGFDLFGTADGKAGELRLEALDPATGEVFASSATKVSGEAPRAAWTVIASSEQGGSLAMAAFDGDPKTSWHSRYGGKKENPPHWIGLEFGKPQAMEGVSYLPRQEGFSNGVARKWHLEVRKPGGDWEKVAGGESDGKKVGEAREAVEIRFDEKLTVEAFRFVIESDWSGGGFGTAGEVTPIGVTLAEEEPVEASTRTWLEIPESVMEAVRGKSFGLRVSAAEGRVVVAQPHWCQVSTKPGGKLYGRSNGGAGPDVLGAGLLGFTAMTEHQQTVLPIVAVREGGPSANAGLVAGDAILSVGGKPLPVNDVNPGWNWFRQSHEAILGRESERALSAGEKSLELGVLRDGKIVPLSVELPRTRAFTTLDPASDPEAAALLDDMLAWVVNNQAKDGSWSGDMKRTTFGALALLATGKEEHKAAVKRAIGWSLKKYPAPEKHGNLGFWSGAYMGILYSEWYLHTGDERVLPHLDLMRDWAFDGQHECKWEVPSLGHGPNGIPYGQKALVAPACHLLVFEALAGRCGMDSKLWELLMPYMEMSWSDPKDGGHGAMGYNRSYKDLGEFWSRSGLFAMAAHLRGDRSDMRDAMTKIMEERHPWIRNSHAYGEPGGSLGLLGLNLAAPERFERVLKEYAWWFSMAWEPGYGLKFTQPHMGAPYMGADDLFNVCYALVLQAPKRNLHLTGLPAE</sequence>
<reference evidence="4 5" key="1">
    <citation type="submission" date="2021-06" db="EMBL/GenBank/DDBJ databases">
        <title>Complete genome of Haloferula helveola possessing various polysaccharide degrading enzymes.</title>
        <authorList>
            <person name="Takami H."/>
            <person name="Huang C."/>
            <person name="Hamasaki K."/>
        </authorList>
    </citation>
    <scope>NUCLEOTIDE SEQUENCE [LARGE SCALE GENOMIC DNA]</scope>
    <source>
        <strain evidence="4 5">CN-1</strain>
    </source>
</reference>
<feature type="domain" description="F5/8 type C" evidence="2">
    <location>
        <begin position="99"/>
        <end position="240"/>
    </location>
</feature>
<proteinExistence type="predicted"/>
<evidence type="ECO:0000259" key="2">
    <source>
        <dbReference type="PROSITE" id="PS50022"/>
    </source>
</evidence>
<dbReference type="SUPFAM" id="SSF48208">
    <property type="entry name" value="Six-hairpin glycosidases"/>
    <property type="match status" value="1"/>
</dbReference>
<protein>
    <recommendedName>
        <fullName evidence="6">PDZ domain-containing protein</fullName>
    </recommendedName>
</protein>
<dbReference type="PROSITE" id="PS50022">
    <property type="entry name" value="FA58C_3"/>
    <property type="match status" value="1"/>
</dbReference>
<organism evidence="4 5">
    <name type="scientific">Haloferula helveola</name>
    <dbReference type="NCBI Taxonomy" id="490095"/>
    <lineage>
        <taxon>Bacteria</taxon>
        <taxon>Pseudomonadati</taxon>
        <taxon>Verrucomicrobiota</taxon>
        <taxon>Verrucomicrobiia</taxon>
        <taxon>Verrucomicrobiales</taxon>
        <taxon>Verrucomicrobiaceae</taxon>
        <taxon>Haloferula</taxon>
    </lineage>
</organism>
<evidence type="ECO:0000313" key="5">
    <source>
        <dbReference type="Proteomes" id="UP001374893"/>
    </source>
</evidence>
<name>A0ABN6H080_9BACT</name>
<keyword evidence="1" id="KW-0732">Signal</keyword>
<dbReference type="InterPro" id="IPR008928">
    <property type="entry name" value="6-hairpin_glycosidase_sf"/>
</dbReference>
<dbReference type="EMBL" id="AP024702">
    <property type="protein sequence ID" value="BCX46946.1"/>
    <property type="molecule type" value="Genomic_DNA"/>
</dbReference>
<evidence type="ECO:0008006" key="6">
    <source>
        <dbReference type="Google" id="ProtNLM"/>
    </source>
</evidence>
<dbReference type="RefSeq" id="WP_338688892.1">
    <property type="nucleotide sequence ID" value="NZ_AP024702.1"/>
</dbReference>
<dbReference type="SUPFAM" id="SSF48239">
    <property type="entry name" value="Terpenoid cyclases/Protein prenyltransferases"/>
    <property type="match status" value="1"/>
</dbReference>
<dbReference type="SUPFAM" id="SSF49785">
    <property type="entry name" value="Galactose-binding domain-like"/>
    <property type="match status" value="1"/>
</dbReference>
<feature type="signal peptide" evidence="1">
    <location>
        <begin position="1"/>
        <end position="17"/>
    </location>
</feature>
<gene>
    <name evidence="4" type="ORF">HAHE_08540</name>
</gene>
<keyword evidence="5" id="KW-1185">Reference proteome</keyword>
<evidence type="ECO:0000313" key="4">
    <source>
        <dbReference type="EMBL" id="BCX46946.1"/>
    </source>
</evidence>
<dbReference type="InterPro" id="IPR008979">
    <property type="entry name" value="Galactose-bd-like_sf"/>
</dbReference>
<dbReference type="Gene3D" id="2.60.120.260">
    <property type="entry name" value="Galactose-binding domain-like"/>
    <property type="match status" value="1"/>
</dbReference>
<dbReference type="SUPFAM" id="SSF50156">
    <property type="entry name" value="PDZ domain-like"/>
    <property type="match status" value="1"/>
</dbReference>
<dbReference type="InterPro" id="IPR008930">
    <property type="entry name" value="Terpenoid_cyclase/PrenylTrfase"/>
</dbReference>
<dbReference type="InterPro" id="IPR000421">
    <property type="entry name" value="FA58C"/>
</dbReference>
<dbReference type="InterPro" id="IPR001478">
    <property type="entry name" value="PDZ"/>
</dbReference>
<evidence type="ECO:0000256" key="1">
    <source>
        <dbReference type="SAM" id="SignalP"/>
    </source>
</evidence>
<dbReference type="InterPro" id="IPR036034">
    <property type="entry name" value="PDZ_sf"/>
</dbReference>
<dbReference type="Pfam" id="PF19805">
    <property type="entry name" value="DUF6288"/>
    <property type="match status" value="1"/>
</dbReference>
<feature type="domain" description="PDZ" evidence="3">
    <location>
        <begin position="330"/>
        <end position="381"/>
    </location>
</feature>